<keyword evidence="2" id="KW-1185">Reference proteome</keyword>
<sequence length="413" mass="45636">MLDNHSSAAVAQEIQINDRNSGIANDILSNIDVMFCFGIVYSPRDISINPQQFLDYKWIDIDLLGAFLAQHGGTEAVNPDLTSASASVVVKIKPHPLALPVPAQVHVKLEPQSAAVPEDRGDVKICTVHKDFEHGDSDVEVAEMLRPVSRLSSVVAAHLSPAEDVNKYPLITSDTVWQDDGISFACIGKFRVTKKVTVDRMEYCEVPAALYLILCVRTAFVVDLSGSKYHYRDPESGELYTLDSIIRNADNNSWDSGSGGRAGAMVTFGPDNVPEHLSQRGFWVHSSPTILQRIGAPPCSTIIHPHMGLKKKKCLFGHIVDGKAVKGKIKNYLCDAKQFQKTHGFTKVMLFKGDTTYAGVDAAKLNEWELTIFVNVVQHTVHLVHWKVLGQISSQLEFVKKLVLRQLRPVDES</sequence>
<comment type="caution">
    <text evidence="1">The sequence shown here is derived from an EMBL/GenBank/DDBJ whole genome shotgun (WGS) entry which is preliminary data.</text>
</comment>
<dbReference type="EMBL" id="JAWWNJ010000067">
    <property type="protein sequence ID" value="KAK7008478.1"/>
    <property type="molecule type" value="Genomic_DNA"/>
</dbReference>
<organism evidence="1 2">
    <name type="scientific">Favolaschia claudopus</name>
    <dbReference type="NCBI Taxonomy" id="2862362"/>
    <lineage>
        <taxon>Eukaryota</taxon>
        <taxon>Fungi</taxon>
        <taxon>Dikarya</taxon>
        <taxon>Basidiomycota</taxon>
        <taxon>Agaricomycotina</taxon>
        <taxon>Agaricomycetes</taxon>
        <taxon>Agaricomycetidae</taxon>
        <taxon>Agaricales</taxon>
        <taxon>Marasmiineae</taxon>
        <taxon>Mycenaceae</taxon>
        <taxon>Favolaschia</taxon>
    </lineage>
</organism>
<reference evidence="1 2" key="1">
    <citation type="journal article" date="2024" name="J Genomics">
        <title>Draft genome sequencing and assembly of Favolaschia claudopus CIRM-BRFM 2984 isolated from oak limbs.</title>
        <authorList>
            <person name="Navarro D."/>
            <person name="Drula E."/>
            <person name="Chaduli D."/>
            <person name="Cazenave R."/>
            <person name="Ahrendt S."/>
            <person name="Wang J."/>
            <person name="Lipzen A."/>
            <person name="Daum C."/>
            <person name="Barry K."/>
            <person name="Grigoriev I.V."/>
            <person name="Favel A."/>
            <person name="Rosso M.N."/>
            <person name="Martin F."/>
        </authorList>
    </citation>
    <scope>NUCLEOTIDE SEQUENCE [LARGE SCALE GENOMIC DNA]</scope>
    <source>
        <strain evidence="1 2">CIRM-BRFM 2984</strain>
    </source>
</reference>
<gene>
    <name evidence="1" type="ORF">R3P38DRAFT_2791389</name>
</gene>
<evidence type="ECO:0000313" key="2">
    <source>
        <dbReference type="Proteomes" id="UP001362999"/>
    </source>
</evidence>
<protein>
    <submittedName>
        <fullName evidence="1">Uncharacterized protein</fullName>
    </submittedName>
</protein>
<accession>A0AAW0AI98</accession>
<dbReference type="Proteomes" id="UP001362999">
    <property type="component" value="Unassembled WGS sequence"/>
</dbReference>
<dbReference type="AlphaFoldDB" id="A0AAW0AI98"/>
<evidence type="ECO:0000313" key="1">
    <source>
        <dbReference type="EMBL" id="KAK7008478.1"/>
    </source>
</evidence>
<name>A0AAW0AI98_9AGAR</name>
<proteinExistence type="predicted"/>